<keyword evidence="2" id="KW-1185">Reference proteome</keyword>
<name>A0ACA9QYR5_9GLOM</name>
<dbReference type="EMBL" id="CAJVPT010063942">
    <property type="protein sequence ID" value="CAG8769530.1"/>
    <property type="molecule type" value="Genomic_DNA"/>
</dbReference>
<protein>
    <submittedName>
        <fullName evidence="1">4626_t:CDS:1</fullName>
    </submittedName>
</protein>
<gene>
    <name evidence="1" type="ORF">ACOLOM_LOCUS13690</name>
</gene>
<organism evidence="1 2">
    <name type="scientific">Acaulospora colombiana</name>
    <dbReference type="NCBI Taxonomy" id="27376"/>
    <lineage>
        <taxon>Eukaryota</taxon>
        <taxon>Fungi</taxon>
        <taxon>Fungi incertae sedis</taxon>
        <taxon>Mucoromycota</taxon>
        <taxon>Glomeromycotina</taxon>
        <taxon>Glomeromycetes</taxon>
        <taxon>Diversisporales</taxon>
        <taxon>Acaulosporaceae</taxon>
        <taxon>Acaulospora</taxon>
    </lineage>
</organism>
<reference evidence="1" key="1">
    <citation type="submission" date="2021-06" db="EMBL/GenBank/DDBJ databases">
        <authorList>
            <person name="Kallberg Y."/>
            <person name="Tangrot J."/>
            <person name="Rosling A."/>
        </authorList>
    </citation>
    <scope>NUCLEOTIDE SEQUENCE</scope>
    <source>
        <strain evidence="1">CL356</strain>
    </source>
</reference>
<comment type="caution">
    <text evidence="1">The sequence shown here is derived from an EMBL/GenBank/DDBJ whole genome shotgun (WGS) entry which is preliminary data.</text>
</comment>
<evidence type="ECO:0000313" key="1">
    <source>
        <dbReference type="EMBL" id="CAG8769530.1"/>
    </source>
</evidence>
<sequence>MNCGDPQRAAFGAKIVGQSWKIPLVGRRWQSLAPPAQLSPPDSPMSDAPIITMTVPVTTGGKIRFRVLAGAKDRPIFK</sequence>
<proteinExistence type="predicted"/>
<dbReference type="Proteomes" id="UP000789525">
    <property type="component" value="Unassembled WGS sequence"/>
</dbReference>
<feature type="non-terminal residue" evidence="1">
    <location>
        <position position="78"/>
    </location>
</feature>
<accession>A0ACA9QYR5</accession>
<evidence type="ECO:0000313" key="2">
    <source>
        <dbReference type="Proteomes" id="UP000789525"/>
    </source>
</evidence>